<feature type="coiled-coil region" evidence="1">
    <location>
        <begin position="58"/>
        <end position="85"/>
    </location>
</feature>
<sequence length="261" mass="30058">MRKKLIALALIASVNAPSYAGFPVLDGTNLIQKITEYTLLLTEYEQILQQTGLNTNQLLTALNEYEQMLREYQVLLNQVKAFERKIDRRDYQAVASSVNRFYEQHQGKQEAQNTESVTRRYGAVTPKADLEKLADDALGYMPDDIYQSYTIASDSNIQDQQRQLYASRNAQSRKDVAHLDAERLNLGDQSELATLQMLVEQNQVLIEQIQNANEVQLAGMTYSNQLDQRAAQNEYKAKIERLKRIQWENENPIVINERPLR</sequence>
<proteinExistence type="predicted"/>
<evidence type="ECO:0000256" key="2">
    <source>
        <dbReference type="SAM" id="SignalP"/>
    </source>
</evidence>
<feature type="chain" id="PRO_5003386049" evidence="2">
    <location>
        <begin position="21"/>
        <end position="261"/>
    </location>
</feature>
<dbReference type="eggNOG" id="ENOG5031MKH">
    <property type="taxonomic scope" value="Bacteria"/>
</dbReference>
<protein>
    <submittedName>
        <fullName evidence="3">Uncharacterized protein</fullName>
    </submittedName>
</protein>
<evidence type="ECO:0000256" key="1">
    <source>
        <dbReference type="SAM" id="Coils"/>
    </source>
</evidence>
<feature type="signal peptide" evidence="2">
    <location>
        <begin position="1"/>
        <end position="20"/>
    </location>
</feature>
<keyword evidence="2" id="KW-0732">Signal</keyword>
<accession>F9RNA2</accession>
<dbReference type="AlphaFoldDB" id="F9RNA2"/>
<organism evidence="3 4">
    <name type="scientific">Vibrio scophthalmi LMG 19158</name>
    <dbReference type="NCBI Taxonomy" id="870967"/>
    <lineage>
        <taxon>Bacteria</taxon>
        <taxon>Pseudomonadati</taxon>
        <taxon>Pseudomonadota</taxon>
        <taxon>Gammaproteobacteria</taxon>
        <taxon>Vibrionales</taxon>
        <taxon>Vibrionaceae</taxon>
        <taxon>Vibrio</taxon>
    </lineage>
</organism>
<reference evidence="3 4" key="1">
    <citation type="journal article" date="2012" name="Int. J. Syst. Evol. Microbiol.">
        <title>Vibrio caribbeanicus sp. nov., isolated from the marine sponge Scleritoderma cyanea.</title>
        <authorList>
            <person name="Hoffmann M."/>
            <person name="Monday S.R."/>
            <person name="Allard M.W."/>
            <person name="Strain E.A."/>
            <person name="Whittaker P."/>
            <person name="Naum M."/>
            <person name="McCarthy P.J."/>
            <person name="Lopez J.V."/>
            <person name="Fischer M."/>
            <person name="Brown E.W."/>
        </authorList>
    </citation>
    <scope>NUCLEOTIDE SEQUENCE [LARGE SCALE GENOMIC DNA]</scope>
    <source>
        <strain evidence="3 4">LMG 19158</strain>
    </source>
</reference>
<evidence type="ECO:0000313" key="3">
    <source>
        <dbReference type="EMBL" id="EGU37247.1"/>
    </source>
</evidence>
<gene>
    <name evidence="3" type="ORF">VIS19158_03532</name>
</gene>
<dbReference type="RefSeq" id="WP_005595190.1">
    <property type="nucleotide sequence ID" value="NZ_AFWE01000111.1"/>
</dbReference>
<dbReference type="EMBL" id="AFWE01000111">
    <property type="protein sequence ID" value="EGU37247.1"/>
    <property type="molecule type" value="Genomic_DNA"/>
</dbReference>
<name>F9RNA2_9VIBR</name>
<dbReference type="Proteomes" id="UP000004349">
    <property type="component" value="Unassembled WGS sequence"/>
</dbReference>
<evidence type="ECO:0000313" key="4">
    <source>
        <dbReference type="Proteomes" id="UP000004349"/>
    </source>
</evidence>
<keyword evidence="1" id="KW-0175">Coiled coil</keyword>
<comment type="caution">
    <text evidence="3">The sequence shown here is derived from an EMBL/GenBank/DDBJ whole genome shotgun (WGS) entry which is preliminary data.</text>
</comment>